<evidence type="ECO:0000313" key="3">
    <source>
        <dbReference type="Proteomes" id="UP001497623"/>
    </source>
</evidence>
<proteinExistence type="predicted"/>
<organism evidence="2 3">
    <name type="scientific">Meganyctiphanes norvegica</name>
    <name type="common">Northern krill</name>
    <name type="synonym">Thysanopoda norvegica</name>
    <dbReference type="NCBI Taxonomy" id="48144"/>
    <lineage>
        <taxon>Eukaryota</taxon>
        <taxon>Metazoa</taxon>
        <taxon>Ecdysozoa</taxon>
        <taxon>Arthropoda</taxon>
        <taxon>Crustacea</taxon>
        <taxon>Multicrustacea</taxon>
        <taxon>Malacostraca</taxon>
        <taxon>Eumalacostraca</taxon>
        <taxon>Eucarida</taxon>
        <taxon>Euphausiacea</taxon>
        <taxon>Euphausiidae</taxon>
        <taxon>Meganyctiphanes</taxon>
    </lineage>
</organism>
<dbReference type="AlphaFoldDB" id="A0AAV2SLX4"/>
<dbReference type="EMBL" id="CAXKWB010079369">
    <property type="protein sequence ID" value="CAL4203490.1"/>
    <property type="molecule type" value="Genomic_DNA"/>
</dbReference>
<feature type="region of interest" description="Disordered" evidence="1">
    <location>
        <begin position="60"/>
        <end position="110"/>
    </location>
</feature>
<comment type="caution">
    <text evidence="2">The sequence shown here is derived from an EMBL/GenBank/DDBJ whole genome shotgun (WGS) entry which is preliminary data.</text>
</comment>
<gene>
    <name evidence="2" type="ORF">MNOR_LOCUS37784</name>
</gene>
<reference evidence="2 3" key="1">
    <citation type="submission" date="2024-05" db="EMBL/GenBank/DDBJ databases">
        <authorList>
            <person name="Wallberg A."/>
        </authorList>
    </citation>
    <scope>NUCLEOTIDE SEQUENCE [LARGE SCALE GENOMIC DNA]</scope>
</reference>
<evidence type="ECO:0000256" key="1">
    <source>
        <dbReference type="SAM" id="MobiDB-lite"/>
    </source>
</evidence>
<name>A0AAV2SLX4_MEGNR</name>
<accession>A0AAV2SLX4</accession>
<evidence type="ECO:0000313" key="2">
    <source>
        <dbReference type="EMBL" id="CAL4203490.1"/>
    </source>
</evidence>
<dbReference type="Proteomes" id="UP001497623">
    <property type="component" value="Unassembled WGS sequence"/>
</dbReference>
<keyword evidence="3" id="KW-1185">Reference proteome</keyword>
<sequence>MVASFMDKAVTKSHVYHPLSGIDKEAMVSFCDLSLGSNLAASIPVPQRVGVPKFLTAKLAPRTGNSTIHNKRPRTEDDSVTANDSNKKPRLGSTNQKAARTTNDPDFKPATVSAVPVTITEHLL</sequence>
<protein>
    <submittedName>
        <fullName evidence="2">Uncharacterized protein</fullName>
    </submittedName>
</protein>
<feature type="compositionally biased region" description="Polar residues" evidence="1">
    <location>
        <begin position="92"/>
        <end position="104"/>
    </location>
</feature>